<name>A0A096BHA8_9FIRM</name>
<evidence type="ECO:0000313" key="1">
    <source>
        <dbReference type="EMBL" id="KGG80540.1"/>
    </source>
</evidence>
<dbReference type="EMBL" id="AZTB01000022">
    <property type="protein sequence ID" value="KGG80540.1"/>
    <property type="molecule type" value="Genomic_DNA"/>
</dbReference>
<accession>A0A096BHA8</accession>
<dbReference type="RefSeq" id="WP_035163176.1">
    <property type="nucleotide sequence ID" value="NZ_AZTB01000022.1"/>
</dbReference>
<evidence type="ECO:0000313" key="2">
    <source>
        <dbReference type="Proteomes" id="UP000029622"/>
    </source>
</evidence>
<comment type="caution">
    <text evidence="1">The sequence shown here is derived from an EMBL/GenBank/DDBJ whole genome shotgun (WGS) entry which is preliminary data.</text>
</comment>
<proteinExistence type="predicted"/>
<dbReference type="STRING" id="1156417.Y919_05755"/>
<gene>
    <name evidence="1" type="ORF">Y919_05755</name>
</gene>
<sequence length="60" mass="7048">MIKCSFCGYEFDENESKRGCQSCPLNKSCNKYKCPNCGFEIPKEPKLIQLIKKWRKKRNG</sequence>
<dbReference type="AlphaFoldDB" id="A0A096BHA8"/>
<protein>
    <submittedName>
        <fullName evidence="1">Uncharacterized protein</fullName>
    </submittedName>
</protein>
<dbReference type="Proteomes" id="UP000029622">
    <property type="component" value="Unassembled WGS sequence"/>
</dbReference>
<reference evidence="1 2" key="1">
    <citation type="submission" date="2013-12" db="EMBL/GenBank/DDBJ databases">
        <title>Draft genome sequence of Caloranaerobacter sp. H53214.</title>
        <authorList>
            <person name="Jiang L.J."/>
            <person name="Shao Z.Z."/>
            <person name="Long M.N."/>
        </authorList>
    </citation>
    <scope>NUCLEOTIDE SEQUENCE [LARGE SCALE GENOMIC DNA]</scope>
    <source>
        <strain evidence="1 2">H53214</strain>
    </source>
</reference>
<organism evidence="1 2">
    <name type="scientific">Caloranaerobacter azorensis H53214</name>
    <dbReference type="NCBI Taxonomy" id="1156417"/>
    <lineage>
        <taxon>Bacteria</taxon>
        <taxon>Bacillati</taxon>
        <taxon>Bacillota</taxon>
        <taxon>Tissierellia</taxon>
        <taxon>Tissierellales</taxon>
        <taxon>Thermohalobacteraceae</taxon>
        <taxon>Caloranaerobacter</taxon>
    </lineage>
</organism>